<feature type="compositionally biased region" description="Basic residues" evidence="1">
    <location>
        <begin position="62"/>
        <end position="78"/>
    </location>
</feature>
<feature type="compositionally biased region" description="Basic residues" evidence="1">
    <location>
        <begin position="122"/>
        <end position="142"/>
    </location>
</feature>
<feature type="region of interest" description="Disordered" evidence="1">
    <location>
        <begin position="1"/>
        <end position="142"/>
    </location>
</feature>
<proteinExistence type="predicted"/>
<sequence>MARALEEKTNRPSSSRKTSERDNSNGRIPALSVDLPSDSESSPEPSRGKKLSSSANEGKSSKVGKRSPHRSRKHRSRRSVSSESDAAPARKRRSEDGISSDASDKVRHRHRTRSSSDSDHHRSSRRHHRSEHRKSKKRRRSK</sequence>
<accession>A0A0C2CL53</accession>
<feature type="compositionally biased region" description="Low complexity" evidence="1">
    <location>
        <begin position="31"/>
        <end position="45"/>
    </location>
</feature>
<evidence type="ECO:0000256" key="1">
    <source>
        <dbReference type="SAM" id="MobiDB-lite"/>
    </source>
</evidence>
<feature type="compositionally biased region" description="Basic and acidic residues" evidence="1">
    <location>
        <begin position="1"/>
        <end position="10"/>
    </location>
</feature>
<dbReference type="EMBL" id="KN749446">
    <property type="protein sequence ID" value="KIH50532.1"/>
    <property type="molecule type" value="Genomic_DNA"/>
</dbReference>
<evidence type="ECO:0000313" key="3">
    <source>
        <dbReference type="Proteomes" id="UP000054047"/>
    </source>
</evidence>
<keyword evidence="3" id="KW-1185">Reference proteome</keyword>
<organism evidence="2 3">
    <name type="scientific">Ancylostoma duodenale</name>
    <dbReference type="NCBI Taxonomy" id="51022"/>
    <lineage>
        <taxon>Eukaryota</taxon>
        <taxon>Metazoa</taxon>
        <taxon>Ecdysozoa</taxon>
        <taxon>Nematoda</taxon>
        <taxon>Chromadorea</taxon>
        <taxon>Rhabditida</taxon>
        <taxon>Rhabditina</taxon>
        <taxon>Rhabditomorpha</taxon>
        <taxon>Strongyloidea</taxon>
        <taxon>Ancylostomatidae</taxon>
        <taxon>Ancylostomatinae</taxon>
        <taxon>Ancylostoma</taxon>
    </lineage>
</organism>
<protein>
    <submittedName>
        <fullName evidence="2">Uncharacterized protein</fullName>
    </submittedName>
</protein>
<gene>
    <name evidence="2" type="ORF">ANCDUO_19389</name>
</gene>
<dbReference type="Proteomes" id="UP000054047">
    <property type="component" value="Unassembled WGS sequence"/>
</dbReference>
<reference evidence="2 3" key="1">
    <citation type="submission" date="2013-12" db="EMBL/GenBank/DDBJ databases">
        <title>Draft genome of the parsitic nematode Ancylostoma duodenale.</title>
        <authorList>
            <person name="Mitreva M."/>
        </authorList>
    </citation>
    <scope>NUCLEOTIDE SEQUENCE [LARGE SCALE GENOMIC DNA]</scope>
    <source>
        <strain evidence="2 3">Zhejiang</strain>
    </source>
</reference>
<dbReference type="AlphaFoldDB" id="A0A0C2CL53"/>
<evidence type="ECO:0000313" key="2">
    <source>
        <dbReference type="EMBL" id="KIH50532.1"/>
    </source>
</evidence>
<name>A0A0C2CL53_9BILA</name>